<evidence type="ECO:0000313" key="3">
    <source>
        <dbReference type="Proteomes" id="UP000599391"/>
    </source>
</evidence>
<organism evidence="2 3">
    <name type="scientific">Atlanticothrix silvestris CENA357</name>
    <dbReference type="NCBI Taxonomy" id="1725252"/>
    <lineage>
        <taxon>Bacteria</taxon>
        <taxon>Bacillati</taxon>
        <taxon>Cyanobacteriota</taxon>
        <taxon>Cyanophyceae</taxon>
        <taxon>Nostocales</taxon>
        <taxon>Nodulariaceae</taxon>
        <taxon>Atlanticothrix</taxon>
        <taxon>Atlanticothrix silvestris</taxon>
    </lineage>
</organism>
<name>A0A8J7HFZ2_9CYAN</name>
<dbReference type="Proteomes" id="UP000599391">
    <property type="component" value="Unassembled WGS sequence"/>
</dbReference>
<dbReference type="InterPro" id="IPR049578">
    <property type="entry name" value="CAXIP1-like_GIY-YIG_dom"/>
</dbReference>
<reference evidence="2 3" key="1">
    <citation type="journal article" date="2021" name="Int. J. Syst. Evol. Microbiol.">
        <title>Amazonocrinis nigriterrae gen. nov., sp. nov., Atlanticothrix silvestris gen. nov., sp. nov. and Dendronalium phyllosphericum gen. nov., sp. nov., nostocacean cyanobacteria from Brazilian environments.</title>
        <authorList>
            <person name="Alvarenga D.O."/>
            <person name="Andreote A.P.D."/>
            <person name="Branco L.H.Z."/>
            <person name="Delbaje E."/>
            <person name="Cruz R.B."/>
            <person name="Varani A.M."/>
            <person name="Fiore M.F."/>
        </authorList>
    </citation>
    <scope>NUCLEOTIDE SEQUENCE [LARGE SCALE GENOMIC DNA]</scope>
    <source>
        <strain evidence="2 3">CENA357</strain>
    </source>
</reference>
<keyword evidence="3" id="KW-1185">Reference proteome</keyword>
<evidence type="ECO:0000256" key="1">
    <source>
        <dbReference type="SAM" id="MobiDB-lite"/>
    </source>
</evidence>
<protein>
    <submittedName>
        <fullName evidence="2">GIY-YIG nuclease family protein</fullName>
    </submittedName>
</protein>
<dbReference type="EMBL" id="JAECZB010000055">
    <property type="protein sequence ID" value="MBH8554038.1"/>
    <property type="molecule type" value="Genomic_DNA"/>
</dbReference>
<proteinExistence type="predicted"/>
<feature type="compositionally biased region" description="Polar residues" evidence="1">
    <location>
        <begin position="178"/>
        <end position="189"/>
    </location>
</feature>
<dbReference type="CDD" id="cd10450">
    <property type="entry name" value="GIY-YIG_AtGrxS16_like"/>
    <property type="match status" value="1"/>
</dbReference>
<dbReference type="AlphaFoldDB" id="A0A8J7HFZ2"/>
<evidence type="ECO:0000313" key="2">
    <source>
        <dbReference type="EMBL" id="MBH8554038.1"/>
    </source>
</evidence>
<sequence length="219" mass="24472">METEKNLPVEHQDVPTSHRGLHDFLYSNDDEHTATEVAVTPDLADNGAEIIPLEAWRAASHNAKIAGVYAVLDLEHHTQYIGYSRNVLLSLNGHVNQNGEQKCAFVRVQNFKFPKRQEMEDLRDAWIAELDSIPPGNAAENGMWASTVGEVAKAAMSEAERQAYEEKKLKLQKAMADTTLSKQAESTDNSDVERQRQLEAAVKNDDWSAIIDAQTQETK</sequence>
<comment type="caution">
    <text evidence="2">The sequence shown here is derived from an EMBL/GenBank/DDBJ whole genome shotgun (WGS) entry which is preliminary data.</text>
</comment>
<accession>A0A8J7HFZ2</accession>
<gene>
    <name evidence="2" type="ORF">I8751_17025</name>
</gene>
<feature type="region of interest" description="Disordered" evidence="1">
    <location>
        <begin position="176"/>
        <end position="196"/>
    </location>
</feature>